<feature type="region of interest" description="Disordered" evidence="1">
    <location>
        <begin position="402"/>
        <end position="431"/>
    </location>
</feature>
<dbReference type="EMBL" id="JAPEUV010000015">
    <property type="protein sequence ID" value="KAJ4340743.1"/>
    <property type="molecule type" value="Genomic_DNA"/>
</dbReference>
<gene>
    <name evidence="2" type="ORF">N0V87_002405</name>
</gene>
<dbReference type="InterPro" id="IPR036291">
    <property type="entry name" value="NAD(P)-bd_dom_sf"/>
</dbReference>
<dbReference type="Proteomes" id="UP001140562">
    <property type="component" value="Unassembled WGS sequence"/>
</dbReference>
<feature type="region of interest" description="Disordered" evidence="1">
    <location>
        <begin position="87"/>
        <end position="111"/>
    </location>
</feature>
<evidence type="ECO:0000313" key="3">
    <source>
        <dbReference type="Proteomes" id="UP001140562"/>
    </source>
</evidence>
<name>A0A9W9C3S0_9PLEO</name>
<feature type="region of interest" description="Disordered" evidence="1">
    <location>
        <begin position="32"/>
        <end position="73"/>
    </location>
</feature>
<accession>A0A9W9C3S0</accession>
<feature type="region of interest" description="Disordered" evidence="1">
    <location>
        <begin position="456"/>
        <end position="476"/>
    </location>
</feature>
<dbReference type="Gene3D" id="3.40.50.720">
    <property type="entry name" value="NAD(P)-binding Rossmann-like Domain"/>
    <property type="match status" value="2"/>
</dbReference>
<dbReference type="OrthoDB" id="3790934at2759"/>
<reference evidence="2" key="1">
    <citation type="submission" date="2022-10" db="EMBL/GenBank/DDBJ databases">
        <title>Tapping the CABI collections for fungal endophytes: first genome assemblies for Collariella, Neodidymelliopsis, Ascochyta clinopodiicola, Didymella pomorum, Didymosphaeria variabile, Neocosmospora piperis and Neocucurbitaria cava.</title>
        <authorList>
            <person name="Hill R."/>
        </authorList>
    </citation>
    <scope>NUCLEOTIDE SEQUENCE</scope>
    <source>
        <strain evidence="2">IMI 360193</strain>
    </source>
</reference>
<sequence length="570" mass="63162">MTPDRITSLEKVREALNKAGSQHTPLFISLMKNGKNRPFDGKPPGRLPFGPEQNDFPSLGRRQSPFASKALPPLEDLQQLLVTDLRTSQQRHNEESDDGTQLEADDSQTEAEQLKHLESLTDVKTDSGGIVLSFPSPSLDNMCGDKKVAYDHVVRESMTEATVLPRDTLLSLQHSNEGTTFTTLLSGSVAWIIWPPTRHNLDILRSSYRAFAEGFDGTKMNVSSELKDGVSLVQTVGDAIRLPPFCPMLCLSLEPSILATYFVLTATQLMDMLHKLPLLFEWWKTEIDGERKKNEFVAALLNGISTVLGGKYEPDDLRDFEYPYAQEGPLLTLLQSWDEIKHAVAGVSEGAETQRMMAMWTEFLSKAKGRKCWICGKSISNKLKDMPKHFETEHWPARDAAEAVEQLEKTPSGSKKRTTSQNVAEEEVGESSKSLAAMEVFELRPDADRETVEAAITSAPRQGQTAEPRGSDEGEGYQVTAVDRDSGAPVSELGCETSELDVSSQDDIEVFEQKIGDRPIDLLLNVAGIMYPHDSKTAVDMLFKNLATDLKDRNVTVILLHPGIVKSNLD</sequence>
<protein>
    <submittedName>
        <fullName evidence="2">Uncharacterized protein</fullName>
    </submittedName>
</protein>
<evidence type="ECO:0000256" key="1">
    <source>
        <dbReference type="SAM" id="MobiDB-lite"/>
    </source>
</evidence>
<proteinExistence type="predicted"/>
<organism evidence="2 3">
    <name type="scientific">Didymella glomerata</name>
    <dbReference type="NCBI Taxonomy" id="749621"/>
    <lineage>
        <taxon>Eukaryota</taxon>
        <taxon>Fungi</taxon>
        <taxon>Dikarya</taxon>
        <taxon>Ascomycota</taxon>
        <taxon>Pezizomycotina</taxon>
        <taxon>Dothideomycetes</taxon>
        <taxon>Pleosporomycetidae</taxon>
        <taxon>Pleosporales</taxon>
        <taxon>Pleosporineae</taxon>
        <taxon>Didymellaceae</taxon>
        <taxon>Didymella</taxon>
    </lineage>
</organism>
<evidence type="ECO:0000313" key="2">
    <source>
        <dbReference type="EMBL" id="KAJ4340743.1"/>
    </source>
</evidence>
<feature type="compositionally biased region" description="Polar residues" evidence="1">
    <location>
        <begin position="409"/>
        <end position="423"/>
    </location>
</feature>
<dbReference type="AlphaFoldDB" id="A0A9W9C3S0"/>
<feature type="compositionally biased region" description="Acidic residues" evidence="1">
    <location>
        <begin position="95"/>
        <end position="109"/>
    </location>
</feature>
<dbReference type="SUPFAM" id="SSF51735">
    <property type="entry name" value="NAD(P)-binding Rossmann-fold domains"/>
    <property type="match status" value="1"/>
</dbReference>
<comment type="caution">
    <text evidence="2">The sequence shown here is derived from an EMBL/GenBank/DDBJ whole genome shotgun (WGS) entry which is preliminary data.</text>
</comment>
<keyword evidence="3" id="KW-1185">Reference proteome</keyword>